<dbReference type="CDD" id="cd18097">
    <property type="entry name" value="SpoU-like"/>
    <property type="match status" value="1"/>
</dbReference>
<dbReference type="GO" id="GO:0006396">
    <property type="term" value="P:RNA processing"/>
    <property type="evidence" value="ECO:0007669"/>
    <property type="project" value="InterPro"/>
</dbReference>
<reference evidence="4 5" key="1">
    <citation type="journal article" date="2016" name="Nat. Commun.">
        <title>Thousands of microbial genomes shed light on interconnected biogeochemical processes in an aquifer system.</title>
        <authorList>
            <person name="Anantharaman K."/>
            <person name="Brown C.T."/>
            <person name="Hug L.A."/>
            <person name="Sharon I."/>
            <person name="Castelle C.J."/>
            <person name="Probst A.J."/>
            <person name="Thomas B.C."/>
            <person name="Singh A."/>
            <person name="Wilkins M.J."/>
            <person name="Karaoz U."/>
            <person name="Brodie E.L."/>
            <person name="Williams K.H."/>
            <person name="Hubbard S.S."/>
            <person name="Banfield J.F."/>
        </authorList>
    </citation>
    <scope>NUCLEOTIDE SEQUENCE [LARGE SCALE GENOMIC DNA]</scope>
</reference>
<dbReference type="Gene3D" id="3.40.1280.10">
    <property type="match status" value="1"/>
</dbReference>
<dbReference type="PANTHER" id="PTHR46429">
    <property type="entry name" value="23S RRNA (GUANOSINE-2'-O-)-METHYLTRANSFERASE RLMB"/>
    <property type="match status" value="1"/>
</dbReference>
<dbReference type="EMBL" id="MGES01000031">
    <property type="protein sequence ID" value="OGL88703.1"/>
    <property type="molecule type" value="Genomic_DNA"/>
</dbReference>
<dbReference type="Pfam" id="PF00588">
    <property type="entry name" value="SpoU_methylase"/>
    <property type="match status" value="1"/>
</dbReference>
<evidence type="ECO:0000313" key="5">
    <source>
        <dbReference type="Proteomes" id="UP000176678"/>
    </source>
</evidence>
<accession>A0A1F7VE35</accession>
<organism evidence="4 5">
    <name type="scientific">Candidatus Uhrbacteria bacterium RIFCSPLOWO2_02_FULL_51_9</name>
    <dbReference type="NCBI Taxonomy" id="1802410"/>
    <lineage>
        <taxon>Bacteria</taxon>
        <taxon>Candidatus Uhriibacteriota</taxon>
    </lineage>
</organism>
<keyword evidence="2" id="KW-0808">Transferase</keyword>
<gene>
    <name evidence="4" type="ORF">A3H75_00480</name>
</gene>
<feature type="domain" description="tRNA/rRNA methyltransferase SpoU type" evidence="3">
    <location>
        <begin position="2"/>
        <end position="143"/>
    </location>
</feature>
<evidence type="ECO:0000313" key="4">
    <source>
        <dbReference type="EMBL" id="OGL88703.1"/>
    </source>
</evidence>
<dbReference type="AlphaFoldDB" id="A0A1F7VE35"/>
<dbReference type="GO" id="GO:0005829">
    <property type="term" value="C:cytosol"/>
    <property type="evidence" value="ECO:0007669"/>
    <property type="project" value="TreeGrafter"/>
</dbReference>
<dbReference type="InterPro" id="IPR029026">
    <property type="entry name" value="tRNA_m1G_MTases_N"/>
</dbReference>
<evidence type="ECO:0000259" key="3">
    <source>
        <dbReference type="Pfam" id="PF00588"/>
    </source>
</evidence>
<dbReference type="InterPro" id="IPR029028">
    <property type="entry name" value="Alpha/beta_knot_MTases"/>
</dbReference>
<dbReference type="GO" id="GO:0032259">
    <property type="term" value="P:methylation"/>
    <property type="evidence" value="ECO:0007669"/>
    <property type="project" value="UniProtKB-KW"/>
</dbReference>
<dbReference type="InterPro" id="IPR004441">
    <property type="entry name" value="rRNA_MeTrfase_TrmH"/>
</dbReference>
<name>A0A1F7VE35_9BACT</name>
<comment type="caution">
    <text evidence="4">The sequence shown here is derived from an EMBL/GenBank/DDBJ whole genome shotgun (WGS) entry which is preliminary data.</text>
</comment>
<dbReference type="GO" id="GO:0008173">
    <property type="term" value="F:RNA methyltransferase activity"/>
    <property type="evidence" value="ECO:0007669"/>
    <property type="project" value="InterPro"/>
</dbReference>
<dbReference type="InterPro" id="IPR001537">
    <property type="entry name" value="SpoU_MeTrfase"/>
</dbReference>
<protein>
    <recommendedName>
        <fullName evidence="3">tRNA/rRNA methyltransferase SpoU type domain-containing protein</fullName>
    </recommendedName>
</protein>
<dbReference type="GO" id="GO:0003723">
    <property type="term" value="F:RNA binding"/>
    <property type="evidence" value="ECO:0007669"/>
    <property type="project" value="InterPro"/>
</dbReference>
<keyword evidence="1" id="KW-0489">Methyltransferase</keyword>
<dbReference type="PANTHER" id="PTHR46429:SF1">
    <property type="entry name" value="23S RRNA (GUANOSINE-2'-O-)-METHYLTRANSFERASE RLMB"/>
    <property type="match status" value="1"/>
</dbReference>
<proteinExistence type="predicted"/>
<sequence>MLYLILPNIRSCYNVGSIFRTADAFGVNKIFLCGYTPTPDKNPKIKKVSLGAEKNVPWEHHAHAWRVVEQLKRDGVRIIAAEQTKNAIDYRAWKPTLPLALILGNEVGGIARALLKRADDVIEIPMHGKKESLNVSVAMGILAAHIRMVA</sequence>
<dbReference type="SUPFAM" id="SSF75217">
    <property type="entry name" value="alpha/beta knot"/>
    <property type="match status" value="1"/>
</dbReference>
<dbReference type="STRING" id="1802410.A3H75_00480"/>
<evidence type="ECO:0000256" key="1">
    <source>
        <dbReference type="ARBA" id="ARBA00022603"/>
    </source>
</evidence>
<dbReference type="Proteomes" id="UP000176678">
    <property type="component" value="Unassembled WGS sequence"/>
</dbReference>
<evidence type="ECO:0000256" key="2">
    <source>
        <dbReference type="ARBA" id="ARBA00022679"/>
    </source>
</evidence>